<reference evidence="6 7" key="1">
    <citation type="journal article" date="2019" name="Int. J. Syst. Evol. Microbiol.">
        <title>The Global Catalogue of Microorganisms (GCM) 10K type strain sequencing project: providing services to taxonomists for standard genome sequencing and annotation.</title>
        <authorList>
            <consortium name="The Broad Institute Genomics Platform"/>
            <consortium name="The Broad Institute Genome Sequencing Center for Infectious Disease"/>
            <person name="Wu L."/>
            <person name="Ma J."/>
        </authorList>
    </citation>
    <scope>NUCLEOTIDE SEQUENCE [LARGE SCALE GENOMIC DNA]</scope>
    <source>
        <strain evidence="6 7">JCM 14303</strain>
    </source>
</reference>
<dbReference type="InterPro" id="IPR010998">
    <property type="entry name" value="Integrase_recombinase_N"/>
</dbReference>
<dbReference type="InterPro" id="IPR013762">
    <property type="entry name" value="Integrase-like_cat_sf"/>
</dbReference>
<dbReference type="SUPFAM" id="SSF56349">
    <property type="entry name" value="DNA breaking-rejoining enzymes"/>
    <property type="match status" value="1"/>
</dbReference>
<keyword evidence="2" id="KW-0238">DNA-binding</keyword>
<keyword evidence="3" id="KW-0233">DNA recombination</keyword>
<protein>
    <submittedName>
        <fullName evidence="6">Tyrosine-type recombinase/integrase</fullName>
    </submittedName>
</protein>
<dbReference type="Proteomes" id="UP001500363">
    <property type="component" value="Unassembled WGS sequence"/>
</dbReference>
<evidence type="ECO:0000313" key="6">
    <source>
        <dbReference type="EMBL" id="GAA1531223.1"/>
    </source>
</evidence>
<evidence type="ECO:0000256" key="1">
    <source>
        <dbReference type="ARBA" id="ARBA00022908"/>
    </source>
</evidence>
<evidence type="ECO:0000259" key="5">
    <source>
        <dbReference type="PROSITE" id="PS51898"/>
    </source>
</evidence>
<dbReference type="PANTHER" id="PTHR30349:SF91">
    <property type="entry name" value="INTA PROTEIN"/>
    <property type="match status" value="1"/>
</dbReference>
<evidence type="ECO:0000256" key="4">
    <source>
        <dbReference type="SAM" id="MobiDB-lite"/>
    </source>
</evidence>
<dbReference type="InterPro" id="IPR011010">
    <property type="entry name" value="DNA_brk_join_enz"/>
</dbReference>
<dbReference type="Gene3D" id="1.10.150.130">
    <property type="match status" value="1"/>
</dbReference>
<sequence>MLVYSGVDPVTGKDVYLTESTRDEKKVEEIRTRLLAKVDKQRNAATKATLAYTLEAWLEVHEADESTRDDYRRLIERNIVPAIGDVPISKIGTRVLEQFYAQLRRCRLRCNGKPYIEHREPGPHDCRVVQHRRKPGRPTAKTLAEHDCGQMQCKVIECRAHVCKPLAAGSVRKIHFVISGALAAATRWEWIESNPATDAKKPKQAAPQPKPPTSDEAARIVAASWEQDAGWGMFIWLKMVTGARRGELLALRWHDVHLDQGVLEIRRNFTQRSGKAREKDTKTHQMRRNSLDSDTVDLLREHRARTQEQIERLGLKFDDAGFVFSYEPDHSRPCNPDGISHRYARMCAELGITSHLHTLRHYSATELITSGVDIRTVAGRLGHGGGGTTTLRVYAAWVADSDRAAASILANKMVRPAPQPGPSSEGSEAT</sequence>
<dbReference type="InterPro" id="IPR002104">
    <property type="entry name" value="Integrase_catalytic"/>
</dbReference>
<dbReference type="EMBL" id="BAAANC010000002">
    <property type="protein sequence ID" value="GAA1531223.1"/>
    <property type="molecule type" value="Genomic_DNA"/>
</dbReference>
<evidence type="ECO:0000313" key="7">
    <source>
        <dbReference type="Proteomes" id="UP001500363"/>
    </source>
</evidence>
<keyword evidence="1" id="KW-0229">DNA integration</keyword>
<dbReference type="Pfam" id="PF00589">
    <property type="entry name" value="Phage_integrase"/>
    <property type="match status" value="1"/>
</dbReference>
<dbReference type="RefSeq" id="WP_344175431.1">
    <property type="nucleotide sequence ID" value="NZ_BAAANC010000002.1"/>
</dbReference>
<feature type="region of interest" description="Disordered" evidence="4">
    <location>
        <begin position="194"/>
        <end position="216"/>
    </location>
</feature>
<keyword evidence="7" id="KW-1185">Reference proteome</keyword>
<dbReference type="InterPro" id="IPR004107">
    <property type="entry name" value="Integrase_SAM-like_N"/>
</dbReference>
<proteinExistence type="predicted"/>
<evidence type="ECO:0000256" key="2">
    <source>
        <dbReference type="ARBA" id="ARBA00023125"/>
    </source>
</evidence>
<dbReference type="Gene3D" id="1.10.443.10">
    <property type="entry name" value="Intergrase catalytic core"/>
    <property type="match status" value="1"/>
</dbReference>
<evidence type="ECO:0000256" key="3">
    <source>
        <dbReference type="ARBA" id="ARBA00023172"/>
    </source>
</evidence>
<feature type="domain" description="Tyr recombinase" evidence="5">
    <location>
        <begin position="207"/>
        <end position="407"/>
    </location>
</feature>
<dbReference type="PROSITE" id="PS51898">
    <property type="entry name" value="TYR_RECOMBINASE"/>
    <property type="match status" value="1"/>
</dbReference>
<organism evidence="6 7">
    <name type="scientific">Kribbella lupini</name>
    <dbReference type="NCBI Taxonomy" id="291602"/>
    <lineage>
        <taxon>Bacteria</taxon>
        <taxon>Bacillati</taxon>
        <taxon>Actinomycetota</taxon>
        <taxon>Actinomycetes</taxon>
        <taxon>Propionibacteriales</taxon>
        <taxon>Kribbellaceae</taxon>
        <taxon>Kribbella</taxon>
    </lineage>
</organism>
<gene>
    <name evidence="6" type="ORF">GCM10009741_36680</name>
</gene>
<dbReference type="Pfam" id="PF14659">
    <property type="entry name" value="Phage_int_SAM_3"/>
    <property type="match status" value="1"/>
</dbReference>
<accession>A0ABN2B0H1</accession>
<dbReference type="PANTHER" id="PTHR30349">
    <property type="entry name" value="PHAGE INTEGRASE-RELATED"/>
    <property type="match status" value="1"/>
</dbReference>
<dbReference type="CDD" id="cd01189">
    <property type="entry name" value="INT_ICEBs1_C_like"/>
    <property type="match status" value="1"/>
</dbReference>
<dbReference type="InterPro" id="IPR050090">
    <property type="entry name" value="Tyrosine_recombinase_XerCD"/>
</dbReference>
<comment type="caution">
    <text evidence="6">The sequence shown here is derived from an EMBL/GenBank/DDBJ whole genome shotgun (WGS) entry which is preliminary data.</text>
</comment>
<name>A0ABN2B0H1_9ACTN</name>